<evidence type="ECO:0000313" key="2">
    <source>
        <dbReference type="Proteomes" id="UP001595979"/>
    </source>
</evidence>
<accession>A0ABW1DHI4</accession>
<dbReference type="InterPro" id="IPR032710">
    <property type="entry name" value="NTF2-like_dom_sf"/>
</dbReference>
<proteinExistence type="predicted"/>
<evidence type="ECO:0000313" key="1">
    <source>
        <dbReference type="EMBL" id="MFC5846809.1"/>
    </source>
</evidence>
<dbReference type="InterPro" id="IPR009959">
    <property type="entry name" value="Cyclase_SnoaL-like"/>
</dbReference>
<comment type="caution">
    <text evidence="1">The sequence shown here is derived from an EMBL/GenBank/DDBJ whole genome shotgun (WGS) entry which is preliminary data.</text>
</comment>
<keyword evidence="2" id="KW-1185">Reference proteome</keyword>
<dbReference type="SUPFAM" id="SSF54427">
    <property type="entry name" value="NTF2-like"/>
    <property type="match status" value="2"/>
</dbReference>
<dbReference type="Proteomes" id="UP001595979">
    <property type="component" value="Unassembled WGS sequence"/>
</dbReference>
<dbReference type="PANTHER" id="PTHR38436">
    <property type="entry name" value="POLYKETIDE CYCLASE SNOAL-LIKE DOMAIN"/>
    <property type="match status" value="1"/>
</dbReference>
<dbReference type="Pfam" id="PF07366">
    <property type="entry name" value="SnoaL"/>
    <property type="match status" value="1"/>
</dbReference>
<protein>
    <submittedName>
        <fullName evidence="1">Ester cyclase</fullName>
    </submittedName>
</protein>
<dbReference type="PANTHER" id="PTHR38436:SF1">
    <property type="entry name" value="ESTER CYCLASE"/>
    <property type="match status" value="1"/>
</dbReference>
<dbReference type="RefSeq" id="WP_380045242.1">
    <property type="nucleotide sequence ID" value="NZ_JBHSOH010000002.1"/>
</dbReference>
<dbReference type="EMBL" id="JBHSOH010000002">
    <property type="protein sequence ID" value="MFC5846809.1"/>
    <property type="molecule type" value="Genomic_DNA"/>
</dbReference>
<dbReference type="Gene3D" id="3.10.450.50">
    <property type="match status" value="2"/>
</dbReference>
<reference evidence="2" key="1">
    <citation type="journal article" date="2019" name="Int. J. Syst. Evol. Microbiol.">
        <title>The Global Catalogue of Microorganisms (GCM) 10K type strain sequencing project: providing services to taxonomists for standard genome sequencing and annotation.</title>
        <authorList>
            <consortium name="The Broad Institute Genomics Platform"/>
            <consortium name="The Broad Institute Genome Sequencing Center for Infectious Disease"/>
            <person name="Wu L."/>
            <person name="Ma J."/>
        </authorList>
    </citation>
    <scope>NUCLEOTIDE SEQUENCE [LARGE SCALE GENOMIC DNA]</scope>
    <source>
        <strain evidence="2">CGMCC 1.15053</strain>
    </source>
</reference>
<gene>
    <name evidence="1" type="ORF">ACFPQ6_00665</name>
</gene>
<organism evidence="1 2">
    <name type="scientific">Deinococcus petrolearius</name>
    <dbReference type="NCBI Taxonomy" id="1751295"/>
    <lineage>
        <taxon>Bacteria</taxon>
        <taxon>Thermotogati</taxon>
        <taxon>Deinococcota</taxon>
        <taxon>Deinococci</taxon>
        <taxon>Deinococcales</taxon>
        <taxon>Deinococcaceae</taxon>
        <taxon>Deinococcus</taxon>
    </lineage>
</organism>
<sequence>MTELQDPVAQNPALHDPLPQDTLVYDRLSIEDYVARAGSGRRQSMRGFDEHYTDIVDYVVRCTHRIWEEKAIGLIYTHYSHNATVHLSGATLYGRETVVRNTIQNQAMWGDLRAYADDVIWTGDDKAGFYTSHRHHNTATQNGYTEFGPPTGRKISYWGIADCFIRENRIVEEWLTHDGVTVIRQMGYDPLTLARQSVLPATPHTHGEIDRLPTGQQAPAFWTVPDAEDDPQGFVRALLENLWNARLVNMVREHYAPGHLAFVPDSRKLHGHGDYENFVVTLMAAFPDLALTVGHQCMVGGGDRGWRVATRFTLQGTHEGYGPYGPPTGRRVFLIGISHHVVRGGRIVQEWTLFDEFALLKQLYGQTGVS</sequence>
<name>A0ABW1DHI4_9DEIO</name>